<evidence type="ECO:0000256" key="4">
    <source>
        <dbReference type="ARBA" id="ARBA00048267"/>
    </source>
</evidence>
<dbReference type="Gene3D" id="3.40.50.2300">
    <property type="match status" value="1"/>
</dbReference>
<dbReference type="EC" id="3.1.1.61" evidence="5"/>
<comment type="catalytic activity">
    <reaction evidence="5">
        <text>L-glutaminyl-[protein] + H2O = L-glutamyl-[protein] + NH4(+)</text>
        <dbReference type="Rhea" id="RHEA:16441"/>
        <dbReference type="Rhea" id="RHEA-COMP:10207"/>
        <dbReference type="Rhea" id="RHEA-COMP:10208"/>
        <dbReference type="ChEBI" id="CHEBI:15377"/>
        <dbReference type="ChEBI" id="CHEBI:28938"/>
        <dbReference type="ChEBI" id="CHEBI:29973"/>
        <dbReference type="ChEBI" id="CHEBI:30011"/>
        <dbReference type="EC" id="3.5.1.44"/>
    </reaction>
</comment>
<dbReference type="NCBIfam" id="NF001965">
    <property type="entry name" value="PRK00742.1"/>
    <property type="match status" value="1"/>
</dbReference>
<feature type="modified residue" description="4-aspartylphosphate" evidence="5 7">
    <location>
        <position position="70"/>
    </location>
</feature>
<evidence type="ECO:0000256" key="5">
    <source>
        <dbReference type="HAMAP-Rule" id="MF_00099"/>
    </source>
</evidence>
<evidence type="ECO:0000259" key="8">
    <source>
        <dbReference type="PROSITE" id="PS50110"/>
    </source>
</evidence>
<gene>
    <name evidence="5" type="primary">cheB</name>
    <name evidence="10" type="ORF">K6753_13145</name>
</gene>
<feature type="domain" description="CheB-type methylesterase" evidence="9">
    <location>
        <begin position="170"/>
        <end position="362"/>
    </location>
</feature>
<dbReference type="PROSITE" id="PS50110">
    <property type="entry name" value="RESPONSE_REGULATORY"/>
    <property type="match status" value="1"/>
</dbReference>
<dbReference type="SMART" id="SM00448">
    <property type="entry name" value="REC"/>
    <property type="match status" value="1"/>
</dbReference>
<dbReference type="CDD" id="cd17541">
    <property type="entry name" value="REC_CheB-like"/>
    <property type="match status" value="1"/>
</dbReference>
<dbReference type="NCBIfam" id="NF009206">
    <property type="entry name" value="PRK12555.1"/>
    <property type="match status" value="1"/>
</dbReference>
<dbReference type="RefSeq" id="WP_223676934.1">
    <property type="nucleotide sequence ID" value="NZ_JAINZW010000007.1"/>
</dbReference>
<accession>A0ABS7T9C8</accession>
<keyword evidence="1 5" id="KW-0963">Cytoplasm</keyword>
<dbReference type="InterPro" id="IPR000673">
    <property type="entry name" value="Sig_transdc_resp-reg_Me-estase"/>
</dbReference>
<evidence type="ECO:0000256" key="3">
    <source>
        <dbReference type="ARBA" id="ARBA00022801"/>
    </source>
</evidence>
<dbReference type="PROSITE" id="PS50122">
    <property type="entry name" value="CHEB"/>
    <property type="match status" value="1"/>
</dbReference>
<feature type="active site" evidence="5 6">
    <location>
        <position position="182"/>
    </location>
</feature>
<organism evidence="10 11">
    <name type="scientific">Novilysobacter selenitireducens</name>
    <dbReference type="NCBI Taxonomy" id="2872639"/>
    <lineage>
        <taxon>Bacteria</taxon>
        <taxon>Pseudomonadati</taxon>
        <taxon>Pseudomonadota</taxon>
        <taxon>Gammaproteobacteria</taxon>
        <taxon>Lysobacterales</taxon>
        <taxon>Lysobacteraceae</taxon>
        <taxon>Novilysobacter</taxon>
    </lineage>
</organism>
<feature type="active site" evidence="5 6">
    <location>
        <position position="208"/>
    </location>
</feature>
<dbReference type="EC" id="3.5.1.44" evidence="5"/>
<dbReference type="SUPFAM" id="SSF52172">
    <property type="entry name" value="CheY-like"/>
    <property type="match status" value="1"/>
</dbReference>
<comment type="caution">
    <text evidence="10">The sequence shown here is derived from an EMBL/GenBank/DDBJ whole genome shotgun (WGS) entry which is preliminary data.</text>
</comment>
<dbReference type="EMBL" id="JAINZW010000007">
    <property type="protein sequence ID" value="MBZ4040479.1"/>
    <property type="molecule type" value="Genomic_DNA"/>
</dbReference>
<feature type="domain" description="Response regulatory" evidence="8">
    <location>
        <begin position="19"/>
        <end position="136"/>
    </location>
</feature>
<dbReference type="Proteomes" id="UP001430954">
    <property type="component" value="Unassembled WGS sequence"/>
</dbReference>
<evidence type="ECO:0000256" key="7">
    <source>
        <dbReference type="PROSITE-ProRule" id="PRU00169"/>
    </source>
</evidence>
<keyword evidence="5 7" id="KW-0597">Phosphoprotein</keyword>
<evidence type="ECO:0000313" key="10">
    <source>
        <dbReference type="EMBL" id="MBZ4040479.1"/>
    </source>
</evidence>
<evidence type="ECO:0000259" key="9">
    <source>
        <dbReference type="PROSITE" id="PS50122"/>
    </source>
</evidence>
<dbReference type="Pfam" id="PF00072">
    <property type="entry name" value="Response_reg"/>
    <property type="match status" value="1"/>
</dbReference>
<comment type="function">
    <text evidence="5">Involved in chemotaxis. Part of a chemotaxis signal transduction system that modulates chemotaxis in response to various stimuli. Catalyzes the demethylation of specific methylglutamate residues introduced into the chemoreceptors (methyl-accepting chemotaxis proteins or MCP) by CheR. Also mediates the irreversible deamidation of specific glutamine residues to glutamic acid.</text>
</comment>
<keyword evidence="2 5" id="KW-0145">Chemotaxis</keyword>
<dbReference type="InterPro" id="IPR001789">
    <property type="entry name" value="Sig_transdc_resp-reg_receiver"/>
</dbReference>
<comment type="domain">
    <text evidence="5">Contains a C-terminal catalytic domain, and an N-terminal region which modulates catalytic activity.</text>
</comment>
<feature type="active site" evidence="5 6">
    <location>
        <position position="304"/>
    </location>
</feature>
<comment type="PTM">
    <text evidence="5">Phosphorylated by CheA. Phosphorylation of the N-terminal regulatory domain activates the methylesterase activity.</text>
</comment>
<dbReference type="InterPro" id="IPR011006">
    <property type="entry name" value="CheY-like_superfamily"/>
</dbReference>
<dbReference type="InterPro" id="IPR035909">
    <property type="entry name" value="CheB_C"/>
</dbReference>
<evidence type="ECO:0000313" key="11">
    <source>
        <dbReference type="Proteomes" id="UP001430954"/>
    </source>
</evidence>
<dbReference type="CDD" id="cd16432">
    <property type="entry name" value="CheB_Rec"/>
    <property type="match status" value="1"/>
</dbReference>
<evidence type="ECO:0000256" key="6">
    <source>
        <dbReference type="PROSITE-ProRule" id="PRU00050"/>
    </source>
</evidence>
<dbReference type="SUPFAM" id="SSF52738">
    <property type="entry name" value="Methylesterase CheB, C-terminal domain"/>
    <property type="match status" value="1"/>
</dbReference>
<sequence>MAAVTPAAPRGAAPVRPVRVLVVDDSALIRKLLGELLSQDPGIVVVGTASDPFIAREKIKQLNPDVLTLDVEMPRMDGLTFLQNLMRLRPMPVVMLSSLTERGAQVTLDALALGAVDFVAKPKLDIARGLRDYAQLLAEKVKLAAQARVTAMSPVPQDLRDASAPRAIGYRTTDRLLAIGASAGGTEAIRHVLASMPADAPATVISQHIPAAFSTAFAERLDRHSRMTVIEATCDQPLLPGHAYVAPGGRHLRVFRSGARWHCRLGDDDPVRGHRPSVDVMFDSLARCAGANVSAALLTGMGDDGARGLLALRQAGALTLAQDQETSVIWGMPGAAVAMGAAQSVVPLSDVAERLLAEVSAAGG</sequence>
<comment type="catalytic activity">
    <reaction evidence="4 5">
        <text>[protein]-L-glutamate 5-O-methyl ester + H2O = L-glutamyl-[protein] + methanol + H(+)</text>
        <dbReference type="Rhea" id="RHEA:23236"/>
        <dbReference type="Rhea" id="RHEA-COMP:10208"/>
        <dbReference type="Rhea" id="RHEA-COMP:10311"/>
        <dbReference type="ChEBI" id="CHEBI:15377"/>
        <dbReference type="ChEBI" id="CHEBI:15378"/>
        <dbReference type="ChEBI" id="CHEBI:17790"/>
        <dbReference type="ChEBI" id="CHEBI:29973"/>
        <dbReference type="ChEBI" id="CHEBI:82795"/>
        <dbReference type="EC" id="3.1.1.61"/>
    </reaction>
</comment>
<evidence type="ECO:0000256" key="2">
    <source>
        <dbReference type="ARBA" id="ARBA00022500"/>
    </source>
</evidence>
<dbReference type="HAMAP" id="MF_00099">
    <property type="entry name" value="CheB_chemtxs"/>
    <property type="match status" value="1"/>
</dbReference>
<dbReference type="PANTHER" id="PTHR42872">
    <property type="entry name" value="PROTEIN-GLUTAMATE METHYLESTERASE/PROTEIN-GLUTAMINE GLUTAMINASE"/>
    <property type="match status" value="1"/>
</dbReference>
<dbReference type="Gene3D" id="3.40.50.180">
    <property type="entry name" value="Methylesterase CheB, C-terminal domain"/>
    <property type="match status" value="1"/>
</dbReference>
<dbReference type="InterPro" id="IPR008248">
    <property type="entry name" value="CheB-like"/>
</dbReference>
<proteinExistence type="inferred from homology"/>
<comment type="subcellular location">
    <subcellularLocation>
        <location evidence="5">Cytoplasm</location>
    </subcellularLocation>
</comment>
<dbReference type="PIRSF" id="PIRSF000876">
    <property type="entry name" value="RR_chemtxs_CheB"/>
    <property type="match status" value="1"/>
</dbReference>
<dbReference type="PANTHER" id="PTHR42872:SF6">
    <property type="entry name" value="PROTEIN-GLUTAMATE METHYLESTERASE_PROTEIN-GLUTAMINE GLUTAMINASE"/>
    <property type="match status" value="1"/>
</dbReference>
<name>A0ABS7T9C8_9GAMM</name>
<keyword evidence="3 5" id="KW-0378">Hydrolase</keyword>
<dbReference type="Pfam" id="PF01339">
    <property type="entry name" value="CheB_methylest"/>
    <property type="match status" value="1"/>
</dbReference>
<protein>
    <recommendedName>
        <fullName evidence="5">Protein-glutamate methylesterase/protein-glutamine glutaminase</fullName>
        <ecNumber evidence="5">3.1.1.61</ecNumber>
        <ecNumber evidence="5">3.5.1.44</ecNumber>
    </recommendedName>
</protein>
<keyword evidence="11" id="KW-1185">Reference proteome</keyword>
<evidence type="ECO:0000256" key="1">
    <source>
        <dbReference type="ARBA" id="ARBA00022490"/>
    </source>
</evidence>
<reference evidence="10 11" key="1">
    <citation type="submission" date="2021-09" db="EMBL/GenBank/DDBJ databases">
        <title>Lysobacter sp. 13A isolated from the river sediment.</title>
        <authorList>
            <person name="Liu H."/>
            <person name="Li S."/>
            <person name="Mao S."/>
        </authorList>
    </citation>
    <scope>NUCLEOTIDE SEQUENCE [LARGE SCALE GENOMIC DNA]</scope>
    <source>
        <strain evidence="10 11">13A</strain>
    </source>
</reference>
<comment type="similarity">
    <text evidence="5">Belongs to the CheB family.</text>
</comment>